<dbReference type="Proteomes" id="UP000324748">
    <property type="component" value="Unassembled WGS sequence"/>
</dbReference>
<sequence>MVDVEFPLPIPRYCRSGDGLSSWPPDVPPPPSEGFSGIRLGVCNLFLDAPARVHTRSTSQPPVHSECRCRMLTEPLRMIHDLLVPRSQNFQGYTQRVT</sequence>
<dbReference type="AlphaFoldDB" id="A0A5B0PTZ0"/>
<name>A0A5B0PTZ0_PUCGR</name>
<proteinExistence type="predicted"/>
<protein>
    <submittedName>
        <fullName evidence="1">Uncharacterized protein</fullName>
    </submittedName>
</protein>
<accession>A0A5B0PTZ0</accession>
<evidence type="ECO:0000313" key="1">
    <source>
        <dbReference type="EMBL" id="KAA1104731.1"/>
    </source>
</evidence>
<comment type="caution">
    <text evidence="1">The sequence shown here is derived from an EMBL/GenBank/DDBJ whole genome shotgun (WGS) entry which is preliminary data.</text>
</comment>
<keyword evidence="2" id="KW-1185">Reference proteome</keyword>
<evidence type="ECO:0000313" key="2">
    <source>
        <dbReference type="Proteomes" id="UP000324748"/>
    </source>
</evidence>
<organism evidence="1 2">
    <name type="scientific">Puccinia graminis f. sp. tritici</name>
    <dbReference type="NCBI Taxonomy" id="56615"/>
    <lineage>
        <taxon>Eukaryota</taxon>
        <taxon>Fungi</taxon>
        <taxon>Dikarya</taxon>
        <taxon>Basidiomycota</taxon>
        <taxon>Pucciniomycotina</taxon>
        <taxon>Pucciniomycetes</taxon>
        <taxon>Pucciniales</taxon>
        <taxon>Pucciniaceae</taxon>
        <taxon>Puccinia</taxon>
    </lineage>
</organism>
<reference evidence="1 2" key="1">
    <citation type="submission" date="2019-05" db="EMBL/GenBank/DDBJ databases">
        <title>Emergence of the Ug99 lineage of the wheat stem rust pathogen through somatic hybridization.</title>
        <authorList>
            <person name="Li F."/>
            <person name="Upadhyaya N.M."/>
            <person name="Sperschneider J."/>
            <person name="Matny O."/>
            <person name="Nguyen-Phuc H."/>
            <person name="Mago R."/>
            <person name="Raley C."/>
            <person name="Miller M.E."/>
            <person name="Silverstein K.A.T."/>
            <person name="Henningsen E."/>
            <person name="Hirsch C.D."/>
            <person name="Visser B."/>
            <person name="Pretorius Z.A."/>
            <person name="Steffenson B.J."/>
            <person name="Schwessinger B."/>
            <person name="Dodds P.N."/>
            <person name="Figueroa M."/>
        </authorList>
    </citation>
    <scope>NUCLEOTIDE SEQUENCE [LARGE SCALE GENOMIC DNA]</scope>
    <source>
        <strain evidence="1">21-0</strain>
    </source>
</reference>
<dbReference type="EMBL" id="VSWC01000041">
    <property type="protein sequence ID" value="KAA1104731.1"/>
    <property type="molecule type" value="Genomic_DNA"/>
</dbReference>
<gene>
    <name evidence="1" type="ORF">PGT21_030669</name>
</gene>